<evidence type="ECO:0000256" key="13">
    <source>
        <dbReference type="ARBA" id="ARBA00023316"/>
    </source>
</evidence>
<name>A0A2N9M8C6_9BACT</name>
<keyword evidence="10" id="KW-0573">Peptidoglycan synthesis</keyword>
<sequence length="709" mass="77687">MVSGSNRGEKLPTLKLTVVQYGILLMMLALIGGLWRLQVLDVQNYRVLAQQNRIRQEPILAPRGKLFDRYNRIIVDDYPSVTCFLVREQNKNVQADLPLIAKGLDLKLDDLQATLRHYRSEPGYQPIPIKEDVTADEQAFIAAHRNELPELETIDVERRLYPRDGFAAHLIGYVGEVSEEDLNNPRFAYYEPGDVVGKAGVEETYDQLLRGQDGSREVIVDSHGREVGYFGIQHAVPGQDLRLTIDNDLQRAAELALGDRQGAIVAMDPRNGQILAMVSRPSFDPNEFAIKIDRADWNKLITDPDHPLMNKAIQAQLAPGSVFKVLMSVAGLQEGVAQNLHVFCNGGADFYGHLYHCDRHHGPEDIETAIPDSCDTFFYTLADKLGIDTISRYGKMFGFGQKTGIDLPDEQPGLMPSAEWVMHAYHHKWYAGETISVGIGQGAIEATPIQLARYISGVASDGHMVRPHVVFPDEISKISPDFYKGILESFPGSGDANVPMDPQNWMLITDAMAQITEPGPFHTAVSAHLNGIDLAGKTGTAEVISDTFLKASGLKGKETAPNVWFVGVVPRRNPELVVVVLWMHGDFSYYPARIGAQVVKAYVDKKRREANNLPPEKAAAPASPVEVGALWSVPNPPPGKGNNTVAQGATRLQGGHFFLGRDGIVAENAAASISDSRPKNKPVSPRVAGGSAVNPSELASALAIRRKDP</sequence>
<evidence type="ECO:0000256" key="15">
    <source>
        <dbReference type="SAM" id="Phobius"/>
    </source>
</evidence>
<evidence type="ECO:0000256" key="2">
    <source>
        <dbReference type="ARBA" id="ARBA00004236"/>
    </source>
</evidence>
<keyword evidence="6" id="KW-0645">Protease</keyword>
<evidence type="ECO:0000256" key="3">
    <source>
        <dbReference type="ARBA" id="ARBA00022475"/>
    </source>
</evidence>
<evidence type="ECO:0000256" key="5">
    <source>
        <dbReference type="ARBA" id="ARBA00022645"/>
    </source>
</evidence>
<dbReference type="SUPFAM" id="SSF56601">
    <property type="entry name" value="beta-lactamase/transpeptidase-like"/>
    <property type="match status" value="1"/>
</dbReference>
<accession>A0A2N9M8C6</accession>
<evidence type="ECO:0000256" key="14">
    <source>
        <dbReference type="SAM" id="MobiDB-lite"/>
    </source>
</evidence>
<keyword evidence="5" id="KW-0121">Carboxypeptidase</keyword>
<dbReference type="PANTHER" id="PTHR30627:SF2">
    <property type="entry name" value="PEPTIDOGLYCAN D,D-TRANSPEPTIDASE MRDA"/>
    <property type="match status" value="1"/>
</dbReference>
<reference evidence="19" key="1">
    <citation type="submission" date="2018-02" db="EMBL/GenBank/DDBJ databases">
        <authorList>
            <person name="Hausmann B."/>
        </authorList>
    </citation>
    <scope>NUCLEOTIDE SEQUENCE [LARGE SCALE GENOMIC DNA]</scope>
    <source>
        <strain evidence="19">Peat soil MAG SbA5</strain>
    </source>
</reference>
<keyword evidence="4" id="KW-0997">Cell inner membrane</keyword>
<keyword evidence="12 15" id="KW-0472">Membrane</keyword>
<dbReference type="Pfam" id="PF03717">
    <property type="entry name" value="PBP_dimer"/>
    <property type="match status" value="1"/>
</dbReference>
<dbReference type="Gene3D" id="3.90.1310.10">
    <property type="entry name" value="Penicillin-binding protein 2a (Domain 2)"/>
    <property type="match status" value="1"/>
</dbReference>
<evidence type="ECO:0000256" key="4">
    <source>
        <dbReference type="ARBA" id="ARBA00022519"/>
    </source>
</evidence>
<evidence type="ECO:0000313" key="18">
    <source>
        <dbReference type="EMBL" id="SPE31712.1"/>
    </source>
</evidence>
<comment type="subcellular location">
    <subcellularLocation>
        <location evidence="2">Cell membrane</location>
    </subcellularLocation>
    <subcellularLocation>
        <location evidence="1">Membrane</location>
        <topology evidence="1">Single-pass membrane protein</topology>
    </subcellularLocation>
</comment>
<keyword evidence="11 15" id="KW-1133">Transmembrane helix</keyword>
<dbReference type="InterPro" id="IPR001460">
    <property type="entry name" value="PCN-bd_Tpept"/>
</dbReference>
<dbReference type="GO" id="GO:0071972">
    <property type="term" value="F:peptidoglycan L,D-transpeptidase activity"/>
    <property type="evidence" value="ECO:0007669"/>
    <property type="project" value="TreeGrafter"/>
</dbReference>
<dbReference type="Gene3D" id="3.30.1390.30">
    <property type="entry name" value="Penicillin-binding protein 2a, domain 3"/>
    <property type="match status" value="1"/>
</dbReference>
<dbReference type="GO" id="GO:0009002">
    <property type="term" value="F:serine-type D-Ala-D-Ala carboxypeptidase activity"/>
    <property type="evidence" value="ECO:0007669"/>
    <property type="project" value="InterPro"/>
</dbReference>
<evidence type="ECO:0000259" key="17">
    <source>
        <dbReference type="Pfam" id="PF03717"/>
    </source>
</evidence>
<dbReference type="AlphaFoldDB" id="A0A2N9M8C6"/>
<gene>
    <name evidence="18" type="ORF">SBA5_900003</name>
</gene>
<dbReference type="GO" id="GO:0005886">
    <property type="term" value="C:plasma membrane"/>
    <property type="evidence" value="ECO:0007669"/>
    <property type="project" value="UniProtKB-SubCell"/>
</dbReference>
<evidence type="ECO:0000256" key="9">
    <source>
        <dbReference type="ARBA" id="ARBA00022960"/>
    </source>
</evidence>
<dbReference type="PANTHER" id="PTHR30627">
    <property type="entry name" value="PEPTIDOGLYCAN D,D-TRANSPEPTIDASE"/>
    <property type="match status" value="1"/>
</dbReference>
<dbReference type="OrthoDB" id="9804124at2"/>
<dbReference type="Pfam" id="PF00905">
    <property type="entry name" value="Transpeptidase"/>
    <property type="match status" value="1"/>
</dbReference>
<keyword evidence="13" id="KW-0961">Cell wall biogenesis/degradation</keyword>
<dbReference type="InterPro" id="IPR036138">
    <property type="entry name" value="PBP_dimer_sf"/>
</dbReference>
<feature type="domain" description="Penicillin-binding protein dimerisation" evidence="17">
    <location>
        <begin position="59"/>
        <end position="227"/>
    </location>
</feature>
<keyword evidence="18" id="KW-0808">Transferase</keyword>
<feature type="transmembrane region" description="Helical" evidence="15">
    <location>
        <begin position="12"/>
        <end position="35"/>
    </location>
</feature>
<feature type="region of interest" description="Disordered" evidence="14">
    <location>
        <begin position="670"/>
        <end position="709"/>
    </location>
</feature>
<evidence type="ECO:0000256" key="7">
    <source>
        <dbReference type="ARBA" id="ARBA00022692"/>
    </source>
</evidence>
<dbReference type="SUPFAM" id="SSF56519">
    <property type="entry name" value="Penicillin binding protein dimerisation domain"/>
    <property type="match status" value="1"/>
</dbReference>
<dbReference type="InterPro" id="IPR017790">
    <property type="entry name" value="Penicillin-binding_protein_2"/>
</dbReference>
<proteinExistence type="predicted"/>
<dbReference type="InterPro" id="IPR050515">
    <property type="entry name" value="Beta-lactam/transpept"/>
</dbReference>
<dbReference type="Gene3D" id="3.40.710.10">
    <property type="entry name" value="DD-peptidase/beta-lactamase superfamily"/>
    <property type="match status" value="1"/>
</dbReference>
<dbReference type="NCBIfam" id="TIGR03423">
    <property type="entry name" value="pbp2_mrdA"/>
    <property type="match status" value="1"/>
</dbReference>
<keyword evidence="18" id="KW-0328">Glycosyltransferase</keyword>
<evidence type="ECO:0000256" key="8">
    <source>
        <dbReference type="ARBA" id="ARBA00022801"/>
    </source>
</evidence>
<evidence type="ECO:0000313" key="19">
    <source>
        <dbReference type="Proteomes" id="UP000239735"/>
    </source>
</evidence>
<evidence type="ECO:0000256" key="11">
    <source>
        <dbReference type="ARBA" id="ARBA00022989"/>
    </source>
</evidence>
<dbReference type="GO" id="GO:0071555">
    <property type="term" value="P:cell wall organization"/>
    <property type="evidence" value="ECO:0007669"/>
    <property type="project" value="UniProtKB-KW"/>
</dbReference>
<protein>
    <submittedName>
        <fullName evidence="18">Penicillin-binding protein 2</fullName>
        <ecNumber evidence="18">2.4.1.129</ecNumber>
    </submittedName>
</protein>
<evidence type="ECO:0000256" key="1">
    <source>
        <dbReference type="ARBA" id="ARBA00004167"/>
    </source>
</evidence>
<evidence type="ECO:0000256" key="10">
    <source>
        <dbReference type="ARBA" id="ARBA00022984"/>
    </source>
</evidence>
<keyword evidence="9" id="KW-0133">Cell shape</keyword>
<dbReference type="GO" id="GO:0008360">
    <property type="term" value="P:regulation of cell shape"/>
    <property type="evidence" value="ECO:0007669"/>
    <property type="project" value="UniProtKB-KW"/>
</dbReference>
<keyword evidence="8" id="KW-0378">Hydrolase</keyword>
<dbReference type="InterPro" id="IPR012338">
    <property type="entry name" value="Beta-lactam/transpept-like"/>
</dbReference>
<organism evidence="18 19">
    <name type="scientific">Candidatus Sulfuritelmatomonas gaucii</name>
    <dbReference type="NCBI Taxonomy" id="2043161"/>
    <lineage>
        <taxon>Bacteria</taxon>
        <taxon>Pseudomonadati</taxon>
        <taxon>Acidobacteriota</taxon>
        <taxon>Terriglobia</taxon>
        <taxon>Terriglobales</taxon>
        <taxon>Acidobacteriaceae</taxon>
        <taxon>Candidatus Sulfuritelmatomonas</taxon>
    </lineage>
</organism>
<dbReference type="GO" id="GO:0008658">
    <property type="term" value="F:penicillin binding"/>
    <property type="evidence" value="ECO:0007669"/>
    <property type="project" value="InterPro"/>
</dbReference>
<dbReference type="InterPro" id="IPR005311">
    <property type="entry name" value="PBP_dimer"/>
</dbReference>
<evidence type="ECO:0000256" key="6">
    <source>
        <dbReference type="ARBA" id="ARBA00022670"/>
    </source>
</evidence>
<dbReference type="GO" id="GO:0006508">
    <property type="term" value="P:proteolysis"/>
    <property type="evidence" value="ECO:0007669"/>
    <property type="project" value="UniProtKB-KW"/>
</dbReference>
<dbReference type="GO" id="GO:0016757">
    <property type="term" value="F:glycosyltransferase activity"/>
    <property type="evidence" value="ECO:0007669"/>
    <property type="project" value="UniProtKB-KW"/>
</dbReference>
<dbReference type="EC" id="2.4.1.129" evidence="18"/>
<evidence type="ECO:0000256" key="12">
    <source>
        <dbReference type="ARBA" id="ARBA00023136"/>
    </source>
</evidence>
<dbReference type="GO" id="GO:0009252">
    <property type="term" value="P:peptidoglycan biosynthetic process"/>
    <property type="evidence" value="ECO:0007669"/>
    <property type="project" value="UniProtKB-KW"/>
</dbReference>
<keyword evidence="7 15" id="KW-0812">Transmembrane</keyword>
<feature type="domain" description="Penicillin-binding protein transpeptidase" evidence="16">
    <location>
        <begin position="262"/>
        <end position="601"/>
    </location>
</feature>
<dbReference type="EMBL" id="OKRB01000153">
    <property type="protein sequence ID" value="SPE31712.1"/>
    <property type="molecule type" value="Genomic_DNA"/>
</dbReference>
<keyword evidence="3" id="KW-1003">Cell membrane</keyword>
<dbReference type="Proteomes" id="UP000239735">
    <property type="component" value="Unassembled WGS sequence"/>
</dbReference>
<evidence type="ECO:0000259" key="16">
    <source>
        <dbReference type="Pfam" id="PF00905"/>
    </source>
</evidence>